<feature type="non-terminal residue" evidence="2">
    <location>
        <position position="1"/>
    </location>
</feature>
<feature type="region of interest" description="Disordered" evidence="1">
    <location>
        <begin position="31"/>
        <end position="203"/>
    </location>
</feature>
<feature type="non-terminal residue" evidence="2">
    <location>
        <position position="203"/>
    </location>
</feature>
<comment type="caution">
    <text evidence="2">The sequence shown here is derived from an EMBL/GenBank/DDBJ whole genome shotgun (WGS) entry which is preliminary data.</text>
</comment>
<feature type="compositionally biased region" description="Polar residues" evidence="1">
    <location>
        <begin position="72"/>
        <end position="86"/>
    </location>
</feature>
<gene>
    <name evidence="2" type="ORF">Tci_858609</name>
</gene>
<evidence type="ECO:0000256" key="1">
    <source>
        <dbReference type="SAM" id="MobiDB-lite"/>
    </source>
</evidence>
<feature type="compositionally biased region" description="Acidic residues" evidence="1">
    <location>
        <begin position="146"/>
        <end position="170"/>
    </location>
</feature>
<feature type="compositionally biased region" description="Acidic residues" evidence="1">
    <location>
        <begin position="92"/>
        <end position="111"/>
    </location>
</feature>
<proteinExistence type="predicted"/>
<protein>
    <submittedName>
        <fullName evidence="2">Uncharacterized protein</fullName>
    </submittedName>
</protein>
<name>A0A699RH43_TANCI</name>
<sequence length="203" mass="22650">RKRSNSYTSITPPTTIPTLITTVAAAPRLTATAKGKQPAKAKSPSDPSELARTKAEQLKIVLKRSRQETHISQRGGSSTDEGTNVDVQDKDINDDEGDKNDESDDEKEDDDDAKKDSDERDDDDDDDDDEEEIAKIDEPKDTESGGGDDEETESDGESEEEDIKEEEEESFDHIHRTPEDSEDDGNGEEDQDLRISEEERIHE</sequence>
<evidence type="ECO:0000313" key="2">
    <source>
        <dbReference type="EMBL" id="GFC86639.1"/>
    </source>
</evidence>
<dbReference type="AlphaFoldDB" id="A0A699RH43"/>
<dbReference type="EMBL" id="BKCJ011106230">
    <property type="protein sequence ID" value="GFC86639.1"/>
    <property type="molecule type" value="Genomic_DNA"/>
</dbReference>
<reference evidence="2" key="1">
    <citation type="journal article" date="2019" name="Sci. Rep.">
        <title>Draft genome of Tanacetum cinerariifolium, the natural source of mosquito coil.</title>
        <authorList>
            <person name="Yamashiro T."/>
            <person name="Shiraishi A."/>
            <person name="Satake H."/>
            <person name="Nakayama K."/>
        </authorList>
    </citation>
    <scope>NUCLEOTIDE SEQUENCE</scope>
</reference>
<feature type="compositionally biased region" description="Acidic residues" evidence="1">
    <location>
        <begin position="119"/>
        <end position="132"/>
    </location>
</feature>
<accession>A0A699RH43</accession>
<organism evidence="2">
    <name type="scientific">Tanacetum cinerariifolium</name>
    <name type="common">Dalmatian daisy</name>
    <name type="synonym">Chrysanthemum cinerariifolium</name>
    <dbReference type="NCBI Taxonomy" id="118510"/>
    <lineage>
        <taxon>Eukaryota</taxon>
        <taxon>Viridiplantae</taxon>
        <taxon>Streptophyta</taxon>
        <taxon>Embryophyta</taxon>
        <taxon>Tracheophyta</taxon>
        <taxon>Spermatophyta</taxon>
        <taxon>Magnoliopsida</taxon>
        <taxon>eudicotyledons</taxon>
        <taxon>Gunneridae</taxon>
        <taxon>Pentapetalae</taxon>
        <taxon>asterids</taxon>
        <taxon>campanulids</taxon>
        <taxon>Asterales</taxon>
        <taxon>Asteraceae</taxon>
        <taxon>Asteroideae</taxon>
        <taxon>Anthemideae</taxon>
        <taxon>Anthemidinae</taxon>
        <taxon>Tanacetum</taxon>
    </lineage>
</organism>
<feature type="compositionally biased region" description="Basic and acidic residues" evidence="1">
    <location>
        <begin position="133"/>
        <end position="143"/>
    </location>
</feature>
<feature type="compositionally biased region" description="Basic and acidic residues" evidence="1">
    <location>
        <begin position="192"/>
        <end position="203"/>
    </location>
</feature>
<feature type="compositionally biased region" description="Acidic residues" evidence="1">
    <location>
        <begin position="180"/>
        <end position="191"/>
    </location>
</feature>